<feature type="chain" id="PRO_5002889991" evidence="10">
    <location>
        <begin position="25"/>
        <end position="166"/>
    </location>
</feature>
<evidence type="ECO:0000256" key="7">
    <source>
        <dbReference type="ARBA" id="ARBA00023136"/>
    </source>
</evidence>
<evidence type="ECO:0000256" key="6">
    <source>
        <dbReference type="ARBA" id="ARBA00022989"/>
    </source>
</evidence>
<evidence type="ECO:0000256" key="8">
    <source>
        <dbReference type="ARBA" id="ARBA00024209"/>
    </source>
</evidence>
<keyword evidence="5" id="KW-0862">Zinc</keyword>
<evidence type="ECO:0000256" key="5">
    <source>
        <dbReference type="ARBA" id="ARBA00022833"/>
    </source>
</evidence>
<evidence type="ECO:0000256" key="1">
    <source>
        <dbReference type="ARBA" id="ARBA00004370"/>
    </source>
</evidence>
<keyword evidence="7" id="KW-0472">Membrane</keyword>
<dbReference type="PANTHER" id="PTHR46539:SF9">
    <property type="entry name" value="RING-H2 FINGER PROTEIN ATL56"/>
    <property type="match status" value="1"/>
</dbReference>
<protein>
    <submittedName>
        <fullName evidence="12">RING-H2 finger protein ATL2A, putative</fullName>
    </submittedName>
</protein>
<dbReference type="STRING" id="3988.B9T4P7"/>
<evidence type="ECO:0000256" key="3">
    <source>
        <dbReference type="ARBA" id="ARBA00022723"/>
    </source>
</evidence>
<evidence type="ECO:0000256" key="2">
    <source>
        <dbReference type="ARBA" id="ARBA00022692"/>
    </source>
</evidence>
<keyword evidence="4 9" id="KW-0863">Zinc-finger</keyword>
<evidence type="ECO:0000259" key="11">
    <source>
        <dbReference type="PROSITE" id="PS50089"/>
    </source>
</evidence>
<keyword evidence="3" id="KW-0479">Metal-binding</keyword>
<dbReference type="SMART" id="SM00184">
    <property type="entry name" value="RING"/>
    <property type="match status" value="1"/>
</dbReference>
<accession>B9T4P7</accession>
<comment type="similarity">
    <text evidence="8">Belongs to the RING-type zinc finger family. ATL subfamily.</text>
</comment>
<organism evidence="12 13">
    <name type="scientific">Ricinus communis</name>
    <name type="common">Castor bean</name>
    <dbReference type="NCBI Taxonomy" id="3988"/>
    <lineage>
        <taxon>Eukaryota</taxon>
        <taxon>Viridiplantae</taxon>
        <taxon>Streptophyta</taxon>
        <taxon>Embryophyta</taxon>
        <taxon>Tracheophyta</taxon>
        <taxon>Spermatophyta</taxon>
        <taxon>Magnoliopsida</taxon>
        <taxon>eudicotyledons</taxon>
        <taxon>Gunneridae</taxon>
        <taxon>Pentapetalae</taxon>
        <taxon>rosids</taxon>
        <taxon>fabids</taxon>
        <taxon>Malpighiales</taxon>
        <taxon>Euphorbiaceae</taxon>
        <taxon>Acalyphoideae</taxon>
        <taxon>Acalypheae</taxon>
        <taxon>Ricinus</taxon>
    </lineage>
</organism>
<gene>
    <name evidence="12" type="ORF">RCOM_0282080</name>
</gene>
<dbReference type="InterPro" id="IPR013083">
    <property type="entry name" value="Znf_RING/FYVE/PHD"/>
</dbReference>
<comment type="subcellular location">
    <subcellularLocation>
        <location evidence="1">Membrane</location>
    </subcellularLocation>
</comment>
<evidence type="ECO:0000313" key="13">
    <source>
        <dbReference type="Proteomes" id="UP000008311"/>
    </source>
</evidence>
<dbReference type="PROSITE" id="PS50089">
    <property type="entry name" value="ZF_RING_2"/>
    <property type="match status" value="1"/>
</dbReference>
<evidence type="ECO:0000256" key="10">
    <source>
        <dbReference type="SAM" id="SignalP"/>
    </source>
</evidence>
<dbReference type="InterPro" id="IPR001841">
    <property type="entry name" value="Znf_RING"/>
</dbReference>
<keyword evidence="6" id="KW-1133">Transmembrane helix</keyword>
<sequence length="166" mass="18316">MTAITTLFFLFLGVAAILLLLATAALHHPSSSSSNSSNGLSLKDLKKLPQFRFFSRKIMKPESEASFDCVICLEGLRQGQWCRKLAVCGHTFHRKCVDTWLVKVAACPICRTRVWLGSGSFIENRPLWAFRYIGINFNVIDWLLLKLDLKGRNASDGGGAGVGGLI</sequence>
<dbReference type="Proteomes" id="UP000008311">
    <property type="component" value="Unassembled WGS sequence"/>
</dbReference>
<keyword evidence="13" id="KW-1185">Reference proteome</keyword>
<keyword evidence="2" id="KW-0812">Transmembrane</keyword>
<reference evidence="13" key="1">
    <citation type="journal article" date="2010" name="Nat. Biotechnol.">
        <title>Draft genome sequence of the oilseed species Ricinus communis.</title>
        <authorList>
            <person name="Chan A.P."/>
            <person name="Crabtree J."/>
            <person name="Zhao Q."/>
            <person name="Lorenzi H."/>
            <person name="Orvis J."/>
            <person name="Puiu D."/>
            <person name="Melake-Berhan A."/>
            <person name="Jones K.M."/>
            <person name="Redman J."/>
            <person name="Chen G."/>
            <person name="Cahoon E.B."/>
            <person name="Gedil M."/>
            <person name="Stanke M."/>
            <person name="Haas B.J."/>
            <person name="Wortman J.R."/>
            <person name="Fraser-Liggett C.M."/>
            <person name="Ravel J."/>
            <person name="Rabinowicz P.D."/>
        </authorList>
    </citation>
    <scope>NUCLEOTIDE SEQUENCE [LARGE SCALE GENOMIC DNA]</scope>
    <source>
        <strain evidence="13">cv. Hale</strain>
    </source>
</reference>
<evidence type="ECO:0000256" key="9">
    <source>
        <dbReference type="PROSITE-ProRule" id="PRU00175"/>
    </source>
</evidence>
<feature type="domain" description="RING-type" evidence="11">
    <location>
        <begin position="69"/>
        <end position="111"/>
    </location>
</feature>
<evidence type="ECO:0000256" key="4">
    <source>
        <dbReference type="ARBA" id="ARBA00022771"/>
    </source>
</evidence>
<dbReference type="Pfam" id="PF13639">
    <property type="entry name" value="zf-RING_2"/>
    <property type="match status" value="1"/>
</dbReference>
<proteinExistence type="inferred from homology"/>
<evidence type="ECO:0000313" key="12">
    <source>
        <dbReference type="EMBL" id="EEF29169.1"/>
    </source>
</evidence>
<dbReference type="SUPFAM" id="SSF57850">
    <property type="entry name" value="RING/U-box"/>
    <property type="match status" value="1"/>
</dbReference>
<dbReference type="GO" id="GO:0016020">
    <property type="term" value="C:membrane"/>
    <property type="evidence" value="ECO:0007669"/>
    <property type="project" value="UniProtKB-SubCell"/>
</dbReference>
<keyword evidence="10" id="KW-0732">Signal</keyword>
<dbReference type="AlphaFoldDB" id="B9T4P7"/>
<dbReference type="EMBL" id="EQ974482">
    <property type="protein sequence ID" value="EEF29169.1"/>
    <property type="molecule type" value="Genomic_DNA"/>
</dbReference>
<name>B9T4P7_RICCO</name>
<dbReference type="Gene3D" id="3.30.40.10">
    <property type="entry name" value="Zinc/RING finger domain, C3HC4 (zinc finger)"/>
    <property type="match status" value="1"/>
</dbReference>
<dbReference type="GO" id="GO:0008270">
    <property type="term" value="F:zinc ion binding"/>
    <property type="evidence" value="ECO:0007669"/>
    <property type="project" value="UniProtKB-KW"/>
</dbReference>
<feature type="signal peptide" evidence="10">
    <location>
        <begin position="1"/>
        <end position="24"/>
    </location>
</feature>
<dbReference type="eggNOG" id="KOG0800">
    <property type="taxonomic scope" value="Eukaryota"/>
</dbReference>
<dbReference type="InParanoid" id="B9T4P7"/>
<dbReference type="PANTHER" id="PTHR46539">
    <property type="entry name" value="E3 UBIQUITIN-PROTEIN LIGASE ATL42"/>
    <property type="match status" value="1"/>
</dbReference>